<proteinExistence type="predicted"/>
<comment type="caution">
    <text evidence="3">The sequence shown here is derived from an EMBL/GenBank/DDBJ whole genome shotgun (WGS) entry which is preliminary data.</text>
</comment>
<dbReference type="OrthoDB" id="3364132at2759"/>
<dbReference type="InterPro" id="IPR057678">
    <property type="entry name" value="DUF7918"/>
</dbReference>
<feature type="region of interest" description="Disordered" evidence="1">
    <location>
        <begin position="177"/>
        <end position="213"/>
    </location>
</feature>
<evidence type="ECO:0000313" key="4">
    <source>
        <dbReference type="Proteomes" id="UP000565441"/>
    </source>
</evidence>
<gene>
    <name evidence="3" type="ORF">D9615_009731</name>
</gene>
<feature type="domain" description="DUF7918" evidence="2">
    <location>
        <begin position="5"/>
        <end position="171"/>
    </location>
</feature>
<evidence type="ECO:0000313" key="3">
    <source>
        <dbReference type="EMBL" id="KAF5370485.1"/>
    </source>
</evidence>
<dbReference type="PANTHER" id="PTHR36223:SF1">
    <property type="entry name" value="TRANSCRIPTION ELONGATION FACTOR EAF N-TERMINAL DOMAIN-CONTAINING PROTEIN"/>
    <property type="match status" value="1"/>
</dbReference>
<accession>A0A8H5GTD0</accession>
<dbReference type="PANTHER" id="PTHR36223">
    <property type="entry name" value="BETA-LACTAMASE-TYPE TRANSPEPTIDASE FOLD DOMAIN CONTAINING PROTEIN"/>
    <property type="match status" value="1"/>
</dbReference>
<evidence type="ECO:0000256" key="1">
    <source>
        <dbReference type="SAM" id="MobiDB-lite"/>
    </source>
</evidence>
<name>A0A8H5GTD0_9AGAR</name>
<organism evidence="3 4">
    <name type="scientific">Tricholomella constricta</name>
    <dbReference type="NCBI Taxonomy" id="117010"/>
    <lineage>
        <taxon>Eukaryota</taxon>
        <taxon>Fungi</taxon>
        <taxon>Dikarya</taxon>
        <taxon>Basidiomycota</taxon>
        <taxon>Agaricomycotina</taxon>
        <taxon>Agaricomycetes</taxon>
        <taxon>Agaricomycetidae</taxon>
        <taxon>Agaricales</taxon>
        <taxon>Tricholomatineae</taxon>
        <taxon>Lyophyllaceae</taxon>
        <taxon>Tricholomella</taxon>
    </lineage>
</organism>
<sequence length="255" mass="28635">MKLTDENSKTAFCWIPSETGKSFAVKWKTLEPRPFDTFGTISVDGVDIGGSILLKDDCQLISETHYVTSATTERPLFFGPIQLTDDDAYLKSDSLHLGNIVVRIKKIEKVEKMQPNPRDTQLEDKIHEKSKKAMVNRVKFGEEVPRDSTESYSRVKTGSTLATLTFKYRSIGKSNVLRAHGISPDPSAQKTRRKRKIQETDSSDGSVEDDTETATAELRSLLRGAQEQIYTILPRLEKKVSKAAKKSAKKIKKEP</sequence>
<protein>
    <recommendedName>
        <fullName evidence="2">DUF7918 domain-containing protein</fullName>
    </recommendedName>
</protein>
<dbReference type="EMBL" id="JAACJP010000052">
    <property type="protein sequence ID" value="KAF5370485.1"/>
    <property type="molecule type" value="Genomic_DNA"/>
</dbReference>
<reference evidence="3 4" key="1">
    <citation type="journal article" date="2020" name="ISME J.">
        <title>Uncovering the hidden diversity of litter-decomposition mechanisms in mushroom-forming fungi.</title>
        <authorList>
            <person name="Floudas D."/>
            <person name="Bentzer J."/>
            <person name="Ahren D."/>
            <person name="Johansson T."/>
            <person name="Persson P."/>
            <person name="Tunlid A."/>
        </authorList>
    </citation>
    <scope>NUCLEOTIDE SEQUENCE [LARGE SCALE GENOMIC DNA]</scope>
    <source>
        <strain evidence="3 4">CBS 661.87</strain>
    </source>
</reference>
<dbReference type="AlphaFoldDB" id="A0A8H5GTD0"/>
<evidence type="ECO:0000259" key="2">
    <source>
        <dbReference type="Pfam" id="PF25534"/>
    </source>
</evidence>
<keyword evidence="4" id="KW-1185">Reference proteome</keyword>
<dbReference type="Pfam" id="PF25534">
    <property type="entry name" value="DUF7918"/>
    <property type="match status" value="1"/>
</dbReference>
<dbReference type="Proteomes" id="UP000565441">
    <property type="component" value="Unassembled WGS sequence"/>
</dbReference>